<dbReference type="PANTHER" id="PTHR43452:SF3">
    <property type="entry name" value="TRANSAMINATED AMINO ACID DECARBOXYLASE"/>
    <property type="match status" value="1"/>
</dbReference>
<evidence type="ECO:0000256" key="2">
    <source>
        <dbReference type="ARBA" id="ARBA00007812"/>
    </source>
</evidence>
<comment type="cofactor">
    <cofactor evidence="8">
        <name>Mg(2+)</name>
        <dbReference type="ChEBI" id="CHEBI:18420"/>
    </cofactor>
    <text evidence="8">Binds 1 Mg(2+) per subunit.</text>
</comment>
<feature type="binding site" evidence="8">
    <location>
        <position position="524"/>
    </location>
    <ligand>
        <name>Mg(2+)</name>
        <dbReference type="ChEBI" id="CHEBI:18420"/>
    </ligand>
</feature>
<feature type="domain" description="Thiamine pyrophosphate enzyme N-terminal TPP-binding" evidence="12">
    <location>
        <begin position="29"/>
        <end position="135"/>
    </location>
</feature>
<accession>A0A1E4TW60</accession>
<dbReference type="PIRSF" id="PIRSF036565">
    <property type="entry name" value="Pyruvt_ip_decrb"/>
    <property type="match status" value="1"/>
</dbReference>
<comment type="cofactor">
    <cofactor evidence="1">
        <name>thiamine diphosphate</name>
        <dbReference type="ChEBI" id="CHEBI:58937"/>
    </cofactor>
</comment>
<dbReference type="GO" id="GO:0000949">
    <property type="term" value="P:aromatic amino acid family catabolic process to alcohol via Ehrlich pathway"/>
    <property type="evidence" value="ECO:0007669"/>
    <property type="project" value="TreeGrafter"/>
</dbReference>
<dbReference type="EMBL" id="KV454013">
    <property type="protein sequence ID" value="ODV95898.1"/>
    <property type="molecule type" value="Genomic_DNA"/>
</dbReference>
<dbReference type="GO" id="GO:0005829">
    <property type="term" value="C:cytosol"/>
    <property type="evidence" value="ECO:0007669"/>
    <property type="project" value="TreeGrafter"/>
</dbReference>
<dbReference type="InterPro" id="IPR029035">
    <property type="entry name" value="DHS-like_NAD/FAD-binding_dom"/>
</dbReference>
<dbReference type="PANTHER" id="PTHR43452">
    <property type="entry name" value="PYRUVATE DECARBOXYLASE"/>
    <property type="match status" value="1"/>
</dbReference>
<comment type="similarity">
    <text evidence="2 9">Belongs to the TPP enzyme family.</text>
</comment>
<keyword evidence="6 9" id="KW-0786">Thiamine pyrophosphate</keyword>
<dbReference type="OrthoDB" id="308383at2759"/>
<evidence type="ECO:0000313" key="13">
    <source>
        <dbReference type="EMBL" id="ODV95898.1"/>
    </source>
</evidence>
<dbReference type="FunFam" id="3.40.50.970:FF:000024">
    <property type="entry name" value="Pyruvate decarboxylase isozyme"/>
    <property type="match status" value="1"/>
</dbReference>
<dbReference type="InterPro" id="IPR047213">
    <property type="entry name" value="TPP_PYR_PDC_IPDC-like"/>
</dbReference>
<dbReference type="AlphaFoldDB" id="A0A1E4TW60"/>
<dbReference type="GO" id="GO:0005634">
    <property type="term" value="C:nucleus"/>
    <property type="evidence" value="ECO:0007669"/>
    <property type="project" value="TreeGrafter"/>
</dbReference>
<evidence type="ECO:0000256" key="8">
    <source>
        <dbReference type="PIRSR" id="PIRSR036565-2"/>
    </source>
</evidence>
<reference evidence="14" key="1">
    <citation type="submission" date="2016-05" db="EMBL/GenBank/DDBJ databases">
        <title>Comparative genomics of biotechnologically important yeasts.</title>
        <authorList>
            <consortium name="DOE Joint Genome Institute"/>
            <person name="Riley R."/>
            <person name="Haridas S."/>
            <person name="Wolfe K.H."/>
            <person name="Lopes M.R."/>
            <person name="Hittinger C.T."/>
            <person name="Goker M."/>
            <person name="Salamov A."/>
            <person name="Wisecaver J."/>
            <person name="Long T.M."/>
            <person name="Aerts A.L."/>
            <person name="Barry K."/>
            <person name="Choi C."/>
            <person name="Clum A."/>
            <person name="Coughlan A.Y."/>
            <person name="Deshpande S."/>
            <person name="Douglass A.P."/>
            <person name="Hanson S.J."/>
            <person name="Klenk H.-P."/>
            <person name="Labutti K."/>
            <person name="Lapidus A."/>
            <person name="Lindquist E."/>
            <person name="Lipzen A."/>
            <person name="Meier-Kolthoff J.P."/>
            <person name="Ohm R.A."/>
            <person name="Otillar R.P."/>
            <person name="Pangilinan J."/>
            <person name="Peng Y."/>
            <person name="Rokas A."/>
            <person name="Rosa C.A."/>
            <person name="Scheuner C."/>
            <person name="Sibirny A.A."/>
            <person name="Slot J.C."/>
            <person name="Stielow J.B."/>
            <person name="Sun H."/>
            <person name="Kurtzman C.P."/>
            <person name="Blackwell M."/>
            <person name="Grigoriev I.V."/>
            <person name="Jeffries T.W."/>
        </authorList>
    </citation>
    <scope>NUCLEOTIDE SEQUENCE [LARGE SCALE GENOMIC DNA]</scope>
    <source>
        <strain evidence="14">NRRL Y-2460</strain>
    </source>
</reference>
<sequence length="610" mass="68763">MTSAVAFNRSGCYSLSYEPEELHFNDEITISEYIYRRILQLGVRHIFGVPGDYCLDFCEEINKVPDLKWVGTCNELNGAYAADGYGKMSENKIGVFVSAFGVGELSAINGISGAFAEYSPILHIVGTSSRQQKQKPYQMHHLIPTQNKLEPDHYVYEKMVEPICVVKESLHDVSNACSQIDNAIEKIWQHSRPGYLYLPSDMATAKIPAERLTSYSLNLKNGKDDDDLQLVEKIAGIILEKLYKSEKTVIISDYLIRPFRQQEKVQCILEKLIDKVNLVTTTMGKGFIDEDSPRFCGVYAGAQSPLPQTNMIVENDSDLVISIGTFEVQGNTGNYTTKIPREKLISMSEFYCTIGENFYQNVSFVNILSKINEKLDSNKVLKSPHYSIMSEADSNNNNNNNNNNSNIDIDSEALSLKFLIKSLQDFLKPNDLIVIETCTFMFAFLDLKFKPGQKVLSQLFYNSIGYALPATLGASLALRDLGLESTTRVILIQGDGSAMTTVQELTTYLRQDITPTVLLLNNDGYTVERIIKGPNSVYNDVAPHWQWTKLFQTFGDYNAKSFNAKIETCGELTKHFNNPDFATGKRLQFLELILDRLDAPDFFKSMFDKK</sequence>
<dbReference type="GO" id="GO:0004737">
    <property type="term" value="F:pyruvate decarboxylase activity"/>
    <property type="evidence" value="ECO:0007669"/>
    <property type="project" value="TreeGrafter"/>
</dbReference>
<evidence type="ECO:0000259" key="11">
    <source>
        <dbReference type="Pfam" id="PF02775"/>
    </source>
</evidence>
<dbReference type="InterPro" id="IPR012001">
    <property type="entry name" value="Thiamin_PyroP_enz_TPP-bd_dom"/>
</dbReference>
<dbReference type="FunFam" id="3.40.50.970:FF:000019">
    <property type="entry name" value="Pyruvate decarboxylase isozyme"/>
    <property type="match status" value="1"/>
</dbReference>
<keyword evidence="3 8" id="KW-0479">Metal-binding</keyword>
<feature type="binding site" evidence="8">
    <location>
        <position position="522"/>
    </location>
    <ligand>
        <name>Mg(2+)</name>
        <dbReference type="ChEBI" id="CHEBI:18420"/>
    </ligand>
</feature>
<evidence type="ECO:0000256" key="9">
    <source>
        <dbReference type="RuleBase" id="RU362132"/>
    </source>
</evidence>
<keyword evidence="7" id="KW-0456">Lyase</keyword>
<dbReference type="GO" id="GO:0030976">
    <property type="term" value="F:thiamine pyrophosphate binding"/>
    <property type="evidence" value="ECO:0007669"/>
    <property type="project" value="InterPro"/>
</dbReference>
<feature type="domain" description="Thiamine pyrophosphate enzyme central" evidence="10">
    <location>
        <begin position="238"/>
        <end position="365"/>
    </location>
</feature>
<dbReference type="CDD" id="cd02005">
    <property type="entry name" value="TPP_PDC_IPDC"/>
    <property type="match status" value="1"/>
</dbReference>
<proteinExistence type="inferred from homology"/>
<evidence type="ECO:0000259" key="12">
    <source>
        <dbReference type="Pfam" id="PF02776"/>
    </source>
</evidence>
<evidence type="ECO:0000256" key="6">
    <source>
        <dbReference type="ARBA" id="ARBA00023052"/>
    </source>
</evidence>
<evidence type="ECO:0000259" key="10">
    <source>
        <dbReference type="Pfam" id="PF00205"/>
    </source>
</evidence>
<keyword evidence="5 8" id="KW-0460">Magnesium</keyword>
<dbReference type="Proteomes" id="UP000094236">
    <property type="component" value="Unassembled WGS sequence"/>
</dbReference>
<gene>
    <name evidence="13" type="ORF">PACTADRAFT_49335</name>
</gene>
<evidence type="ECO:0000256" key="4">
    <source>
        <dbReference type="ARBA" id="ARBA00022793"/>
    </source>
</evidence>
<dbReference type="Pfam" id="PF00205">
    <property type="entry name" value="TPP_enzyme_M"/>
    <property type="match status" value="1"/>
</dbReference>
<evidence type="ECO:0000256" key="3">
    <source>
        <dbReference type="ARBA" id="ARBA00022723"/>
    </source>
</evidence>
<dbReference type="Gene3D" id="3.40.50.970">
    <property type="match status" value="2"/>
</dbReference>
<dbReference type="Pfam" id="PF02776">
    <property type="entry name" value="TPP_enzyme_N"/>
    <property type="match status" value="1"/>
</dbReference>
<dbReference type="InterPro" id="IPR047214">
    <property type="entry name" value="TPP_PDC_IPDC"/>
</dbReference>
<dbReference type="STRING" id="669874.A0A1E4TW60"/>
<evidence type="ECO:0008006" key="15">
    <source>
        <dbReference type="Google" id="ProtNLM"/>
    </source>
</evidence>
<dbReference type="InterPro" id="IPR012000">
    <property type="entry name" value="Thiamin_PyroP_enz_cen_dom"/>
</dbReference>
<dbReference type="InterPro" id="IPR012110">
    <property type="entry name" value="PDC/IPDC-like"/>
</dbReference>
<protein>
    <recommendedName>
        <fullName evidence="15">Pyruvate decarboxylase</fullName>
    </recommendedName>
</protein>
<dbReference type="SUPFAM" id="SSF52467">
    <property type="entry name" value="DHS-like NAD/FAD-binding domain"/>
    <property type="match status" value="1"/>
</dbReference>
<dbReference type="InterPro" id="IPR011766">
    <property type="entry name" value="TPP_enzyme_TPP-bd"/>
</dbReference>
<evidence type="ECO:0000313" key="14">
    <source>
        <dbReference type="Proteomes" id="UP000094236"/>
    </source>
</evidence>
<dbReference type="CDD" id="cd07038">
    <property type="entry name" value="TPP_PYR_PDC_IPDC_like"/>
    <property type="match status" value="1"/>
</dbReference>
<feature type="binding site" evidence="8">
    <location>
        <position position="495"/>
    </location>
    <ligand>
        <name>Mg(2+)</name>
        <dbReference type="ChEBI" id="CHEBI:18420"/>
    </ligand>
</feature>
<evidence type="ECO:0000256" key="1">
    <source>
        <dbReference type="ARBA" id="ARBA00001964"/>
    </source>
</evidence>
<dbReference type="Pfam" id="PF02775">
    <property type="entry name" value="TPP_enzyme_C"/>
    <property type="match status" value="1"/>
</dbReference>
<evidence type="ECO:0000256" key="5">
    <source>
        <dbReference type="ARBA" id="ARBA00022842"/>
    </source>
</evidence>
<organism evidence="13 14">
    <name type="scientific">Pachysolen tannophilus NRRL Y-2460</name>
    <dbReference type="NCBI Taxonomy" id="669874"/>
    <lineage>
        <taxon>Eukaryota</taxon>
        <taxon>Fungi</taxon>
        <taxon>Dikarya</taxon>
        <taxon>Ascomycota</taxon>
        <taxon>Saccharomycotina</taxon>
        <taxon>Pichiomycetes</taxon>
        <taxon>Pachysolenaceae</taxon>
        <taxon>Pachysolen</taxon>
    </lineage>
</organism>
<dbReference type="InterPro" id="IPR029061">
    <property type="entry name" value="THDP-binding"/>
</dbReference>
<keyword evidence="4" id="KW-0210">Decarboxylase</keyword>
<dbReference type="GO" id="GO:0000287">
    <property type="term" value="F:magnesium ion binding"/>
    <property type="evidence" value="ECO:0007669"/>
    <property type="project" value="InterPro"/>
</dbReference>
<keyword evidence="14" id="KW-1185">Reference proteome</keyword>
<dbReference type="Gene3D" id="3.40.50.1220">
    <property type="entry name" value="TPP-binding domain"/>
    <property type="match status" value="1"/>
</dbReference>
<feature type="domain" description="Thiamine pyrophosphate enzyme TPP-binding" evidence="11">
    <location>
        <begin position="441"/>
        <end position="536"/>
    </location>
</feature>
<name>A0A1E4TW60_PACTA</name>
<dbReference type="SUPFAM" id="SSF52518">
    <property type="entry name" value="Thiamin diphosphate-binding fold (THDP-binding)"/>
    <property type="match status" value="2"/>
</dbReference>
<evidence type="ECO:0000256" key="7">
    <source>
        <dbReference type="ARBA" id="ARBA00023239"/>
    </source>
</evidence>